<dbReference type="OrthoDB" id="7390113at2"/>
<dbReference type="GO" id="GO:0006270">
    <property type="term" value="P:DNA replication initiation"/>
    <property type="evidence" value="ECO:0007669"/>
    <property type="project" value="TreeGrafter"/>
</dbReference>
<dbReference type="PANTHER" id="PTHR30050:SF5">
    <property type="entry name" value="DNAA REGULATORY INACTIVATOR HDA"/>
    <property type="match status" value="1"/>
</dbReference>
<dbReference type="GO" id="GO:0003688">
    <property type="term" value="F:DNA replication origin binding"/>
    <property type="evidence" value="ECO:0007669"/>
    <property type="project" value="TreeGrafter"/>
</dbReference>
<dbReference type="Gene3D" id="1.10.8.60">
    <property type="match status" value="1"/>
</dbReference>
<evidence type="ECO:0000313" key="1">
    <source>
        <dbReference type="EMBL" id="SLN49594.1"/>
    </source>
</evidence>
<dbReference type="SUPFAM" id="SSF52540">
    <property type="entry name" value="P-loop containing nucleoside triphosphate hydrolases"/>
    <property type="match status" value="1"/>
</dbReference>
<proteinExistence type="predicted"/>
<gene>
    <name evidence="1" type="primary">hda</name>
    <name evidence="1" type="ORF">AQS8620_02121</name>
</gene>
<reference evidence="1 2" key="1">
    <citation type="submission" date="2017-03" db="EMBL/GenBank/DDBJ databases">
        <authorList>
            <person name="Afonso C.L."/>
            <person name="Miller P.J."/>
            <person name="Scott M.A."/>
            <person name="Spackman E."/>
            <person name="Goraichik I."/>
            <person name="Dimitrov K.M."/>
            <person name="Suarez D.L."/>
            <person name="Swayne D.E."/>
        </authorList>
    </citation>
    <scope>NUCLEOTIDE SEQUENCE [LARGE SCALE GENOMIC DNA]</scope>
    <source>
        <strain evidence="1 2">CECT 8620</strain>
    </source>
</reference>
<dbReference type="RefSeq" id="WP_085836838.1">
    <property type="nucleotide sequence ID" value="NZ_FWFS01000007.1"/>
</dbReference>
<keyword evidence="2" id="KW-1185">Reference proteome</keyword>
<evidence type="ECO:0000313" key="2">
    <source>
        <dbReference type="Proteomes" id="UP000193862"/>
    </source>
</evidence>
<dbReference type="Proteomes" id="UP000193862">
    <property type="component" value="Unassembled WGS sequence"/>
</dbReference>
<protein>
    <submittedName>
        <fullName evidence="1">DnaA regulatory inactivator Hda</fullName>
    </submittedName>
</protein>
<dbReference type="AlphaFoldDB" id="A0A1Y5T111"/>
<accession>A0A1Y5T111</accession>
<dbReference type="EMBL" id="FWFS01000007">
    <property type="protein sequence ID" value="SLN49594.1"/>
    <property type="molecule type" value="Genomic_DNA"/>
</dbReference>
<dbReference type="Gene3D" id="3.40.50.300">
    <property type="entry name" value="P-loop containing nucleotide triphosphate hydrolases"/>
    <property type="match status" value="1"/>
</dbReference>
<organism evidence="1 2">
    <name type="scientific">Aquimixticola soesokkakensis</name>
    <dbReference type="NCBI Taxonomy" id="1519096"/>
    <lineage>
        <taxon>Bacteria</taxon>
        <taxon>Pseudomonadati</taxon>
        <taxon>Pseudomonadota</taxon>
        <taxon>Alphaproteobacteria</taxon>
        <taxon>Rhodobacterales</taxon>
        <taxon>Paracoccaceae</taxon>
        <taxon>Aquimixticola</taxon>
    </lineage>
</organism>
<dbReference type="InterPro" id="IPR027417">
    <property type="entry name" value="P-loop_NTPase"/>
</dbReference>
<dbReference type="PANTHER" id="PTHR30050">
    <property type="entry name" value="CHROMOSOMAL REPLICATION INITIATOR PROTEIN DNAA"/>
    <property type="match status" value="1"/>
</dbReference>
<dbReference type="GO" id="GO:0005886">
    <property type="term" value="C:plasma membrane"/>
    <property type="evidence" value="ECO:0007669"/>
    <property type="project" value="TreeGrafter"/>
</dbReference>
<sequence>MNRQLVFDLPVREALGLEDFFVSPSNSLALAALEGWQNWPSGKLALIGPEGAGKTHLAHVWASDTGAQIISAQSLIHAEIPALSAKRYVVVEDLQKLAGRQSEEALFHLHNLVLAEGGRLLFTATSAPARWLLSLPDLRSRMEGTSVARIDAPDDKLLAAMLAKQFNDRQSVVPNTLIPYIVPRMERSARDARRIVEALDAQAVAERRPISVQMAGKLLDNLASDAE</sequence>
<name>A0A1Y5T111_9RHOB</name>